<dbReference type="HOGENOM" id="CLU_1077147_0_0_7"/>
<organism evidence="1 2">
    <name type="scientific">Desulforapulum autotrophicum (strain ATCC 43914 / DSM 3382 / VKM B-1955 / HRM2)</name>
    <name type="common">Desulfobacterium autotrophicum</name>
    <dbReference type="NCBI Taxonomy" id="177437"/>
    <lineage>
        <taxon>Bacteria</taxon>
        <taxon>Pseudomonadati</taxon>
        <taxon>Thermodesulfobacteriota</taxon>
        <taxon>Desulfobacteria</taxon>
        <taxon>Desulfobacterales</taxon>
        <taxon>Desulfobacteraceae</taxon>
        <taxon>Desulforapulum</taxon>
    </lineage>
</organism>
<dbReference type="KEGG" id="dat:HRM2_49050"/>
<reference evidence="1 2" key="1">
    <citation type="journal article" date="2009" name="Environ. Microbiol.">
        <title>Genome sequence of Desulfobacterium autotrophicum HRM2, a marine sulfate reducer oxidizing organic carbon completely to carbon dioxide.</title>
        <authorList>
            <person name="Strittmatter A.W."/>
            <person name="Liesegang H."/>
            <person name="Rabus R."/>
            <person name="Decker I."/>
            <person name="Amann J."/>
            <person name="Andres S."/>
            <person name="Henne A."/>
            <person name="Fricke W.F."/>
            <person name="Martinez-Arias R."/>
            <person name="Bartels D."/>
            <person name="Goesmann A."/>
            <person name="Krause L."/>
            <person name="Puehler A."/>
            <person name="Klenk H.P."/>
            <person name="Richter M."/>
            <person name="Schuler M."/>
            <person name="Gloeckner F.O."/>
            <person name="Meyerdierks A."/>
            <person name="Gottschalk G."/>
            <person name="Amann R."/>
        </authorList>
    </citation>
    <scope>NUCLEOTIDE SEQUENCE [LARGE SCALE GENOMIC DNA]</scope>
    <source>
        <strain evidence="2">ATCC 43914 / DSM 3382 / HRM2</strain>
    </source>
</reference>
<accession>C0QIK9</accession>
<dbReference type="OrthoDB" id="7058050at2"/>
<dbReference type="RefSeq" id="WP_015906660.1">
    <property type="nucleotide sequence ID" value="NC_012108.1"/>
</dbReference>
<dbReference type="Proteomes" id="UP000000442">
    <property type="component" value="Chromosome"/>
</dbReference>
<name>C0QIK9_DESAH</name>
<dbReference type="EMBL" id="CP001087">
    <property type="protein sequence ID" value="ACN17953.1"/>
    <property type="molecule type" value="Genomic_DNA"/>
</dbReference>
<dbReference type="eggNOG" id="ENOG50338B1">
    <property type="taxonomic scope" value="Bacteria"/>
</dbReference>
<protein>
    <submittedName>
        <fullName evidence="1">Uncharacterized protein</fullName>
    </submittedName>
</protein>
<dbReference type="STRING" id="177437.HRM2_49050"/>
<dbReference type="AlphaFoldDB" id="C0QIK9"/>
<gene>
    <name evidence="1" type="ordered locus">HRM2_49050</name>
</gene>
<evidence type="ECO:0000313" key="2">
    <source>
        <dbReference type="Proteomes" id="UP000000442"/>
    </source>
</evidence>
<keyword evidence="2" id="KW-1185">Reference proteome</keyword>
<sequence>MEGSIYPILYLAGSLATHRRSRILVQLLDAELAGDLLPEKGMCLMFGQEYQQAKHEKQKKWQEWCKQPGRTLLLIPPFQAGQVGEGVDWSLAFSGDDLKAEKNSVAQMVASEVTFLLQSKFPVFDRTPGYHLNHQWTDYTFNTLFNKRHSGSGVFCATTLPLWSISLMDAGDKLRKWLGRLHEHAGNASESKGGVEDKAVFNILEPQDYSVLSCVYAWQTTTPKALAEKLGSQIVPLFSFDLDWLTTSYNRLEKAGALQKGALTELGLAQLQECPWWGHAQQMKEVS</sequence>
<proteinExistence type="predicted"/>
<evidence type="ECO:0000313" key="1">
    <source>
        <dbReference type="EMBL" id="ACN17953.1"/>
    </source>
</evidence>